<name>A0A0A8YTX5_ARUDO</name>
<dbReference type="EMBL" id="GBRH01269865">
    <property type="protein sequence ID" value="JAD28030.1"/>
    <property type="molecule type" value="Transcribed_RNA"/>
</dbReference>
<evidence type="ECO:0000256" key="1">
    <source>
        <dbReference type="SAM" id="MobiDB-lite"/>
    </source>
</evidence>
<accession>A0A0A8YTX5</accession>
<feature type="region of interest" description="Disordered" evidence="1">
    <location>
        <begin position="66"/>
        <end position="118"/>
    </location>
</feature>
<dbReference type="Pfam" id="PF04078">
    <property type="entry name" value="Rcd1"/>
    <property type="match status" value="1"/>
</dbReference>
<reference evidence="2" key="1">
    <citation type="submission" date="2014-09" db="EMBL/GenBank/DDBJ databases">
        <authorList>
            <person name="Magalhaes I.L.F."/>
            <person name="Oliveira U."/>
            <person name="Santos F.R."/>
            <person name="Vidigal T.H.D.A."/>
            <person name="Brescovit A.D."/>
            <person name="Santos A.J."/>
        </authorList>
    </citation>
    <scope>NUCLEOTIDE SEQUENCE</scope>
    <source>
        <tissue evidence="2">Shoot tissue taken approximately 20 cm above the soil surface</tissue>
    </source>
</reference>
<organism evidence="2">
    <name type="scientific">Arundo donax</name>
    <name type="common">Giant reed</name>
    <name type="synonym">Donax arundinaceus</name>
    <dbReference type="NCBI Taxonomy" id="35708"/>
    <lineage>
        <taxon>Eukaryota</taxon>
        <taxon>Viridiplantae</taxon>
        <taxon>Streptophyta</taxon>
        <taxon>Embryophyta</taxon>
        <taxon>Tracheophyta</taxon>
        <taxon>Spermatophyta</taxon>
        <taxon>Magnoliopsida</taxon>
        <taxon>Liliopsida</taxon>
        <taxon>Poales</taxon>
        <taxon>Poaceae</taxon>
        <taxon>PACMAD clade</taxon>
        <taxon>Arundinoideae</taxon>
        <taxon>Arundineae</taxon>
        <taxon>Arundo</taxon>
    </lineage>
</organism>
<dbReference type="GO" id="GO:0030014">
    <property type="term" value="C:CCR4-NOT complex"/>
    <property type="evidence" value="ECO:0007669"/>
    <property type="project" value="InterPro"/>
</dbReference>
<protein>
    <recommendedName>
        <fullName evidence="3">CCR4-NOT transcription complex subunit 9</fullName>
    </recommendedName>
</protein>
<dbReference type="Gene3D" id="1.25.10.10">
    <property type="entry name" value="Leucine-rich Repeat Variant"/>
    <property type="match status" value="1"/>
</dbReference>
<proteinExistence type="predicted"/>
<dbReference type="InterPro" id="IPR011989">
    <property type="entry name" value="ARM-like"/>
</dbReference>
<evidence type="ECO:0000313" key="2">
    <source>
        <dbReference type="EMBL" id="JAD28030.1"/>
    </source>
</evidence>
<dbReference type="InterPro" id="IPR007216">
    <property type="entry name" value="CNOT9"/>
</dbReference>
<dbReference type="AlphaFoldDB" id="A0A0A8YTX5"/>
<dbReference type="GO" id="GO:0006402">
    <property type="term" value="P:mRNA catabolic process"/>
    <property type="evidence" value="ECO:0007669"/>
    <property type="project" value="InterPro"/>
</dbReference>
<dbReference type="PANTHER" id="PTHR12262">
    <property type="entry name" value="CCR4-NOT TRANSCRIPTION COMPLEX SUBUNIT 9"/>
    <property type="match status" value="1"/>
</dbReference>
<evidence type="ECO:0008006" key="3">
    <source>
        <dbReference type="Google" id="ProtNLM"/>
    </source>
</evidence>
<reference evidence="2" key="2">
    <citation type="journal article" date="2015" name="Data Brief">
        <title>Shoot transcriptome of the giant reed, Arundo donax.</title>
        <authorList>
            <person name="Barrero R.A."/>
            <person name="Guerrero F.D."/>
            <person name="Moolhuijzen P."/>
            <person name="Goolsby J.A."/>
            <person name="Tidwell J."/>
            <person name="Bellgard S.E."/>
            <person name="Bellgard M.I."/>
        </authorList>
    </citation>
    <scope>NUCLEOTIDE SEQUENCE</scope>
    <source>
        <tissue evidence="2">Shoot tissue taken approximately 20 cm above the soil surface</tissue>
    </source>
</reference>
<feature type="compositionally biased region" description="Low complexity" evidence="1">
    <location>
        <begin position="106"/>
        <end position="118"/>
    </location>
</feature>
<sequence>MVAALVDQPSTRVLKHVIPCYLRLTDDPRACIALQTNLPEVLKDGTFDSCLAEDPDTRQRLQQLLNNLAGGSAGGAPHPGPSYAAAGSAGGAPYPGPGHAAGGSTGASQAGSSRSWGI</sequence>